<dbReference type="EMBL" id="SRLO01000066">
    <property type="protein sequence ID" value="TNN79211.1"/>
    <property type="molecule type" value="Genomic_DNA"/>
</dbReference>
<name>A0A4Z2IN48_9TELE</name>
<evidence type="ECO:0000313" key="1">
    <source>
        <dbReference type="EMBL" id="TNN79211.1"/>
    </source>
</evidence>
<evidence type="ECO:0000313" key="2">
    <source>
        <dbReference type="Proteomes" id="UP000314294"/>
    </source>
</evidence>
<dbReference type="AlphaFoldDB" id="A0A4Z2IN48"/>
<protein>
    <submittedName>
        <fullName evidence="1">Uncharacterized protein</fullName>
    </submittedName>
</protein>
<gene>
    <name evidence="1" type="ORF">EYF80_010455</name>
</gene>
<sequence length="134" mass="14411">MQYVSYRPEWTPGTHQLRFVNTVLLPSLDETGDMKTNCIQSRGRDSEWTDCGCRNISPFSFHRRVWTGLAGTSAVSEEGRGCPVGKAPGARGSGCGPGEHQCELLCGGDGQSSAEGEHDGLCLYSGGYTKHSLL</sequence>
<keyword evidence="2" id="KW-1185">Reference proteome</keyword>
<comment type="caution">
    <text evidence="1">The sequence shown here is derived from an EMBL/GenBank/DDBJ whole genome shotgun (WGS) entry which is preliminary data.</text>
</comment>
<reference evidence="1 2" key="1">
    <citation type="submission" date="2019-03" db="EMBL/GenBank/DDBJ databases">
        <title>First draft genome of Liparis tanakae, snailfish: a comprehensive survey of snailfish specific genes.</title>
        <authorList>
            <person name="Kim W."/>
            <person name="Song I."/>
            <person name="Jeong J.-H."/>
            <person name="Kim D."/>
            <person name="Kim S."/>
            <person name="Ryu S."/>
            <person name="Song J.Y."/>
            <person name="Lee S.K."/>
        </authorList>
    </citation>
    <scope>NUCLEOTIDE SEQUENCE [LARGE SCALE GENOMIC DNA]</scope>
    <source>
        <tissue evidence="1">Muscle</tissue>
    </source>
</reference>
<accession>A0A4Z2IN48</accession>
<proteinExistence type="predicted"/>
<organism evidence="1 2">
    <name type="scientific">Liparis tanakae</name>
    <name type="common">Tanaka's snailfish</name>
    <dbReference type="NCBI Taxonomy" id="230148"/>
    <lineage>
        <taxon>Eukaryota</taxon>
        <taxon>Metazoa</taxon>
        <taxon>Chordata</taxon>
        <taxon>Craniata</taxon>
        <taxon>Vertebrata</taxon>
        <taxon>Euteleostomi</taxon>
        <taxon>Actinopterygii</taxon>
        <taxon>Neopterygii</taxon>
        <taxon>Teleostei</taxon>
        <taxon>Neoteleostei</taxon>
        <taxon>Acanthomorphata</taxon>
        <taxon>Eupercaria</taxon>
        <taxon>Perciformes</taxon>
        <taxon>Cottioidei</taxon>
        <taxon>Cottales</taxon>
        <taxon>Liparidae</taxon>
        <taxon>Liparis</taxon>
    </lineage>
</organism>
<dbReference type="Proteomes" id="UP000314294">
    <property type="component" value="Unassembled WGS sequence"/>
</dbReference>